<evidence type="ECO:0000259" key="6">
    <source>
        <dbReference type="PROSITE" id="PS51007"/>
    </source>
</evidence>
<dbReference type="InterPro" id="IPR050597">
    <property type="entry name" value="Cytochrome_c_Oxidase_Subunit"/>
</dbReference>
<dbReference type="PROSITE" id="PS51007">
    <property type="entry name" value="CYTC"/>
    <property type="match status" value="1"/>
</dbReference>
<dbReference type="Pfam" id="PF13442">
    <property type="entry name" value="Cytochrome_CBB3"/>
    <property type="match status" value="1"/>
</dbReference>
<evidence type="ECO:0000313" key="8">
    <source>
        <dbReference type="Proteomes" id="UP000326354"/>
    </source>
</evidence>
<keyword evidence="2 4" id="KW-0479">Metal-binding</keyword>
<gene>
    <name evidence="7" type="ORF">UABAM_03553</name>
</gene>
<dbReference type="Gene3D" id="6.10.280.130">
    <property type="match status" value="1"/>
</dbReference>
<evidence type="ECO:0000256" key="5">
    <source>
        <dbReference type="SAM" id="Phobius"/>
    </source>
</evidence>
<dbReference type="InterPro" id="IPR032858">
    <property type="entry name" value="CcoP_N"/>
</dbReference>
<dbReference type="PANTHER" id="PTHR33751">
    <property type="entry name" value="CBB3-TYPE CYTOCHROME C OXIDASE SUBUNIT FIXP"/>
    <property type="match status" value="1"/>
</dbReference>
<dbReference type="Proteomes" id="UP000326354">
    <property type="component" value="Chromosome"/>
</dbReference>
<dbReference type="InterPro" id="IPR038414">
    <property type="entry name" value="CcoP_N_sf"/>
</dbReference>
<keyword evidence="5" id="KW-0812">Transmembrane</keyword>
<organism evidence="7 8">
    <name type="scientific">Uabimicrobium amorphum</name>
    <dbReference type="NCBI Taxonomy" id="2596890"/>
    <lineage>
        <taxon>Bacteria</taxon>
        <taxon>Pseudomonadati</taxon>
        <taxon>Planctomycetota</taxon>
        <taxon>Candidatus Uabimicrobiia</taxon>
        <taxon>Candidatus Uabimicrobiales</taxon>
        <taxon>Candidatus Uabimicrobiaceae</taxon>
        <taxon>Candidatus Uabimicrobium</taxon>
    </lineage>
</organism>
<dbReference type="Gene3D" id="1.10.760.10">
    <property type="entry name" value="Cytochrome c-like domain"/>
    <property type="match status" value="1"/>
</dbReference>
<dbReference type="PANTHER" id="PTHR33751:SF1">
    <property type="entry name" value="CBB3-TYPE CYTOCHROME C OXIDASE SUBUNIT FIXP"/>
    <property type="match status" value="1"/>
</dbReference>
<sequence>MVNVLEDEKDILLDHEYDGIHELDNFLPPWWTMLFYITIVFAVIYFVGYEVMGVFKQPAEEYQAEIAQYPDYYEDETEEEEEGDDDIAAFLAKKQQQQGNKKEVVVALTDEKSIGKGRRLFRKNCALCHGKNAEGIEGQGQGPNLTDNYWIHGEGKIEDIIHTVKTGVIEKGMQPWGPTLGNTKILQVVSYIISLKGSNPPNARGPDGKEYK</sequence>
<keyword evidence="1 4" id="KW-0349">Heme</keyword>
<dbReference type="KEGG" id="uam:UABAM_03553"/>
<dbReference type="InterPro" id="IPR036909">
    <property type="entry name" value="Cyt_c-like_dom_sf"/>
</dbReference>
<protein>
    <submittedName>
        <fullName evidence="7">Cytochrome c oxidase subunit III</fullName>
    </submittedName>
</protein>
<keyword evidence="5" id="KW-1133">Transmembrane helix</keyword>
<dbReference type="Pfam" id="PF14715">
    <property type="entry name" value="FixP_N"/>
    <property type="match status" value="1"/>
</dbReference>
<evidence type="ECO:0000256" key="4">
    <source>
        <dbReference type="PROSITE-ProRule" id="PRU00433"/>
    </source>
</evidence>
<evidence type="ECO:0000256" key="1">
    <source>
        <dbReference type="ARBA" id="ARBA00022617"/>
    </source>
</evidence>
<feature type="transmembrane region" description="Helical" evidence="5">
    <location>
        <begin position="30"/>
        <end position="48"/>
    </location>
</feature>
<dbReference type="EMBL" id="AP019860">
    <property type="protein sequence ID" value="BBM85190.1"/>
    <property type="molecule type" value="Genomic_DNA"/>
</dbReference>
<evidence type="ECO:0000313" key="7">
    <source>
        <dbReference type="EMBL" id="BBM85190.1"/>
    </source>
</evidence>
<evidence type="ECO:0000256" key="3">
    <source>
        <dbReference type="ARBA" id="ARBA00023004"/>
    </source>
</evidence>
<reference evidence="7 8" key="1">
    <citation type="submission" date="2019-08" db="EMBL/GenBank/DDBJ databases">
        <title>Complete genome sequence of Candidatus Uab amorphum.</title>
        <authorList>
            <person name="Shiratori T."/>
            <person name="Suzuki S."/>
            <person name="Kakizawa Y."/>
            <person name="Ishida K."/>
        </authorList>
    </citation>
    <scope>NUCLEOTIDE SEQUENCE [LARGE SCALE GENOMIC DNA]</scope>
    <source>
        <strain evidence="7 8">SRT547</strain>
    </source>
</reference>
<proteinExistence type="predicted"/>
<dbReference type="RefSeq" id="WP_151969305.1">
    <property type="nucleotide sequence ID" value="NZ_AP019860.1"/>
</dbReference>
<evidence type="ECO:0000256" key="2">
    <source>
        <dbReference type="ARBA" id="ARBA00022723"/>
    </source>
</evidence>
<keyword evidence="8" id="KW-1185">Reference proteome</keyword>
<dbReference type="GO" id="GO:0046872">
    <property type="term" value="F:metal ion binding"/>
    <property type="evidence" value="ECO:0007669"/>
    <property type="project" value="UniProtKB-KW"/>
</dbReference>
<dbReference type="SUPFAM" id="SSF46626">
    <property type="entry name" value="Cytochrome c"/>
    <property type="match status" value="1"/>
</dbReference>
<accession>A0A5S9IQA7</accession>
<dbReference type="InterPro" id="IPR009056">
    <property type="entry name" value="Cyt_c-like_dom"/>
</dbReference>
<dbReference type="GO" id="GO:0009055">
    <property type="term" value="F:electron transfer activity"/>
    <property type="evidence" value="ECO:0007669"/>
    <property type="project" value="InterPro"/>
</dbReference>
<dbReference type="OrthoDB" id="7933886at2"/>
<keyword evidence="5" id="KW-0472">Membrane</keyword>
<name>A0A5S9IQA7_UABAM</name>
<dbReference type="AlphaFoldDB" id="A0A5S9IQA7"/>
<dbReference type="GO" id="GO:0020037">
    <property type="term" value="F:heme binding"/>
    <property type="evidence" value="ECO:0007669"/>
    <property type="project" value="InterPro"/>
</dbReference>
<keyword evidence="3 4" id="KW-0408">Iron</keyword>
<feature type="domain" description="Cytochrome c" evidence="6">
    <location>
        <begin position="112"/>
        <end position="196"/>
    </location>
</feature>